<dbReference type="PANTHER" id="PTHR33434">
    <property type="entry name" value="DEGV DOMAIN-CONTAINING PROTEIN DR_1986-RELATED"/>
    <property type="match status" value="1"/>
</dbReference>
<dbReference type="Pfam" id="PF02645">
    <property type="entry name" value="DegV"/>
    <property type="match status" value="1"/>
</dbReference>
<dbReference type="Gene3D" id="3.30.1180.10">
    <property type="match status" value="1"/>
</dbReference>
<dbReference type="PANTHER" id="PTHR33434:SF2">
    <property type="entry name" value="FATTY ACID-BINDING PROTEIN TM_1468"/>
    <property type="match status" value="1"/>
</dbReference>
<dbReference type="GO" id="GO:0008289">
    <property type="term" value="F:lipid binding"/>
    <property type="evidence" value="ECO:0007669"/>
    <property type="project" value="UniProtKB-KW"/>
</dbReference>
<dbReference type="NCBIfam" id="TIGR00762">
    <property type="entry name" value="DegV"/>
    <property type="match status" value="1"/>
</dbReference>
<evidence type="ECO:0000313" key="2">
    <source>
        <dbReference type="EMBL" id="MST81378.1"/>
    </source>
</evidence>
<dbReference type="EMBL" id="VUMV01000002">
    <property type="protein sequence ID" value="MST81378.1"/>
    <property type="molecule type" value="Genomic_DNA"/>
</dbReference>
<keyword evidence="1" id="KW-0446">Lipid-binding</keyword>
<reference evidence="2 3" key="1">
    <citation type="submission" date="2019-08" db="EMBL/GenBank/DDBJ databases">
        <title>In-depth cultivation of the pig gut microbiome towards novel bacterial diversity and tailored functional studies.</title>
        <authorList>
            <person name="Wylensek D."/>
            <person name="Hitch T.C.A."/>
            <person name="Clavel T."/>
        </authorList>
    </citation>
    <scope>NUCLEOTIDE SEQUENCE [LARGE SCALE GENOMIC DNA]</scope>
    <source>
        <strain evidence="2 3">Oil+RF-744-WCA-WT-13</strain>
    </source>
</reference>
<accession>A0A7X2P6Z7</accession>
<keyword evidence="3" id="KW-1185">Reference proteome</keyword>
<sequence>MNIRVIADSSSNIFRFDGLDYHAVPLKIIFNGLEYPDVESLNAPALMHRIHESGGATSTSCPSIGDWMDAMEGADRILCMTISGQLSGAYNAALNAAVEYMDEHPGTQVHVVDSLSTGPEIRLGLERLKQDIEKEIPFDELSARLHRYFSGVHILFSLESLTNLSRGGRVSSAVAKIAGMIGLQFVGAGSAEGTIQMVGKCRGANRTRKLLLDTMSETGFDGGKVRISHCDNPTGAAALADAIRKVFRNCDVSIDECAGICSYYADLGGLIVAYETNTL</sequence>
<gene>
    <name evidence="2" type="ORF">FYJ60_03475</name>
</gene>
<organism evidence="2 3">
    <name type="scientific">Bilifractor porci</name>
    <dbReference type="NCBI Taxonomy" id="2606636"/>
    <lineage>
        <taxon>Bacteria</taxon>
        <taxon>Bacillati</taxon>
        <taxon>Bacillota</taxon>
        <taxon>Clostridia</taxon>
        <taxon>Lachnospirales</taxon>
        <taxon>Lachnospiraceae</taxon>
        <taxon>Bilifractor</taxon>
    </lineage>
</organism>
<dbReference type="SUPFAM" id="SSF82549">
    <property type="entry name" value="DAK1/DegV-like"/>
    <property type="match status" value="1"/>
</dbReference>
<comment type="caution">
    <text evidence="2">The sequence shown here is derived from an EMBL/GenBank/DDBJ whole genome shotgun (WGS) entry which is preliminary data.</text>
</comment>
<dbReference type="InterPro" id="IPR050270">
    <property type="entry name" value="DegV_domain_contain"/>
</dbReference>
<dbReference type="InterPro" id="IPR003797">
    <property type="entry name" value="DegV"/>
</dbReference>
<protein>
    <submittedName>
        <fullName evidence="2">DegV family EDD domain-containing protein</fullName>
    </submittedName>
</protein>
<dbReference type="Proteomes" id="UP000466864">
    <property type="component" value="Unassembled WGS sequence"/>
</dbReference>
<evidence type="ECO:0000313" key="3">
    <source>
        <dbReference type="Proteomes" id="UP000466864"/>
    </source>
</evidence>
<dbReference type="Gene3D" id="3.40.50.10440">
    <property type="entry name" value="Dihydroxyacetone kinase, domain 1"/>
    <property type="match status" value="1"/>
</dbReference>
<evidence type="ECO:0000256" key="1">
    <source>
        <dbReference type="ARBA" id="ARBA00023121"/>
    </source>
</evidence>
<dbReference type="RefSeq" id="WP_154457189.1">
    <property type="nucleotide sequence ID" value="NZ_VUMV01000002.1"/>
</dbReference>
<dbReference type="PROSITE" id="PS51482">
    <property type="entry name" value="DEGV"/>
    <property type="match status" value="1"/>
</dbReference>
<dbReference type="Gene3D" id="2.20.28.50">
    <property type="entry name" value="degv family protein"/>
    <property type="match status" value="1"/>
</dbReference>
<proteinExistence type="predicted"/>
<dbReference type="AlphaFoldDB" id="A0A7X2P6Z7"/>
<name>A0A7X2P6Z7_9FIRM</name>
<dbReference type="InterPro" id="IPR043168">
    <property type="entry name" value="DegV_C"/>
</dbReference>